<evidence type="ECO:0008006" key="3">
    <source>
        <dbReference type="Google" id="ProtNLM"/>
    </source>
</evidence>
<sequence>MIGRQGAAARRRAAGLLGGGCGLLLLSGCAAVDLPLAAVGLGPDGVPYALVRPCGDDGYQGPHLDGRARGAGDGPATTGWDARAEGLHGDARFPLFTPPGDWHARHRGKQELQPRHTYVLGFGHYVTGDSYNGVVEFTSEQIGRLRPGQVRADGRPMSRHAFERLAEDFC</sequence>
<protein>
    <recommendedName>
        <fullName evidence="3">Lipoprotein</fullName>
    </recommendedName>
</protein>
<gene>
    <name evidence="1" type="ORF">ABT272_12620</name>
</gene>
<evidence type="ECO:0000313" key="1">
    <source>
        <dbReference type="EMBL" id="MER6428580.1"/>
    </source>
</evidence>
<accession>A0ABV1U5F9</accession>
<dbReference type="Proteomes" id="UP001470023">
    <property type="component" value="Unassembled WGS sequence"/>
</dbReference>
<comment type="caution">
    <text evidence="1">The sequence shown here is derived from an EMBL/GenBank/DDBJ whole genome shotgun (WGS) entry which is preliminary data.</text>
</comment>
<organism evidence="1 2">
    <name type="scientific">Streptomyces sp. 900105245</name>
    <dbReference type="NCBI Taxonomy" id="3154379"/>
    <lineage>
        <taxon>Bacteria</taxon>
        <taxon>Bacillati</taxon>
        <taxon>Actinomycetota</taxon>
        <taxon>Actinomycetes</taxon>
        <taxon>Kitasatosporales</taxon>
        <taxon>Streptomycetaceae</taxon>
        <taxon>Streptomyces</taxon>
    </lineage>
</organism>
<reference evidence="1 2" key="1">
    <citation type="submission" date="2024-06" db="EMBL/GenBank/DDBJ databases">
        <title>The Natural Products Discovery Center: Release of the First 8490 Sequenced Strains for Exploring Actinobacteria Biosynthetic Diversity.</title>
        <authorList>
            <person name="Kalkreuter E."/>
            <person name="Kautsar S.A."/>
            <person name="Yang D."/>
            <person name="Bader C.D."/>
            <person name="Teijaro C.N."/>
            <person name="Fluegel L."/>
            <person name="Davis C.M."/>
            <person name="Simpson J.R."/>
            <person name="Lauterbach L."/>
            <person name="Steele A.D."/>
            <person name="Gui C."/>
            <person name="Meng S."/>
            <person name="Li G."/>
            <person name="Viehrig K."/>
            <person name="Ye F."/>
            <person name="Su P."/>
            <person name="Kiefer A.F."/>
            <person name="Nichols A."/>
            <person name="Cepeda A.J."/>
            <person name="Yan W."/>
            <person name="Fan B."/>
            <person name="Jiang Y."/>
            <person name="Adhikari A."/>
            <person name="Zheng C.-J."/>
            <person name="Schuster L."/>
            <person name="Cowan T.M."/>
            <person name="Smanski M.J."/>
            <person name="Chevrette M.G."/>
            <person name="De Carvalho L.P.S."/>
            <person name="Shen B."/>
        </authorList>
    </citation>
    <scope>NUCLEOTIDE SEQUENCE [LARGE SCALE GENOMIC DNA]</scope>
    <source>
        <strain evidence="1 2">NPDC001166</strain>
    </source>
</reference>
<evidence type="ECO:0000313" key="2">
    <source>
        <dbReference type="Proteomes" id="UP001470023"/>
    </source>
</evidence>
<keyword evidence="2" id="KW-1185">Reference proteome</keyword>
<name>A0ABV1U5F9_9ACTN</name>
<dbReference type="EMBL" id="JBEPAZ010000008">
    <property type="protein sequence ID" value="MER6428580.1"/>
    <property type="molecule type" value="Genomic_DNA"/>
</dbReference>
<dbReference type="PROSITE" id="PS51257">
    <property type="entry name" value="PROKAR_LIPOPROTEIN"/>
    <property type="match status" value="1"/>
</dbReference>
<proteinExistence type="predicted"/>
<dbReference type="RefSeq" id="WP_352063487.1">
    <property type="nucleotide sequence ID" value="NZ_JBEPAZ010000008.1"/>
</dbReference>